<accession>A0A1G7QCE4</accession>
<evidence type="ECO:0000313" key="3">
    <source>
        <dbReference type="Proteomes" id="UP000199076"/>
    </source>
</evidence>
<dbReference type="STRING" id="660518.SAMN05216218_11279"/>
<reference evidence="3" key="1">
    <citation type="submission" date="2016-10" db="EMBL/GenBank/DDBJ databases">
        <authorList>
            <person name="Varghese N."/>
            <person name="Submissions S."/>
        </authorList>
    </citation>
    <scope>NUCLEOTIDE SEQUENCE [LARGE SCALE GENOMIC DNA]</scope>
    <source>
        <strain evidence="3">IBRC-M 10760</strain>
    </source>
</reference>
<dbReference type="Proteomes" id="UP000199076">
    <property type="component" value="Unassembled WGS sequence"/>
</dbReference>
<keyword evidence="1" id="KW-0472">Membrane</keyword>
<keyword evidence="3" id="KW-1185">Reference proteome</keyword>
<dbReference type="EMBL" id="FNBK01000012">
    <property type="protein sequence ID" value="SDF96115.1"/>
    <property type="molecule type" value="Genomic_DNA"/>
</dbReference>
<feature type="transmembrane region" description="Helical" evidence="1">
    <location>
        <begin position="279"/>
        <end position="301"/>
    </location>
</feature>
<protein>
    <recommendedName>
        <fullName evidence="4">PIN domain-containing protein</fullName>
    </recommendedName>
</protein>
<evidence type="ECO:0008006" key="4">
    <source>
        <dbReference type="Google" id="ProtNLM"/>
    </source>
</evidence>
<gene>
    <name evidence="2" type="ORF">SAMN05216218_11279</name>
</gene>
<evidence type="ECO:0000256" key="1">
    <source>
        <dbReference type="SAM" id="Phobius"/>
    </source>
</evidence>
<name>A0A1G7QCE4_9EURY</name>
<keyword evidence="1" id="KW-1133">Transmembrane helix</keyword>
<dbReference type="AlphaFoldDB" id="A0A1G7QCE4"/>
<evidence type="ECO:0000313" key="2">
    <source>
        <dbReference type="EMBL" id="SDF96115.1"/>
    </source>
</evidence>
<sequence length="339" mass="38634">MLLLNALYDHGQTTITVEHPSDEIGELLRIRLDDTTEATVSITADRYEYEDRRAEVEREYGDAAYEDLPQPQDYVRTLIAGGLFDVANKDEIDEFLRRHGTPDLEAGHDPVMAGIDTNLFGWQLPSVLDLDPDAEQYHRSNGRPPVTGFVLSSGVKEELDWHYKHYDTRELTRAFGDEFERLDNQPAGENREGFLGLYQFRRLMARRQTDFAYSDTGDAEIVEGYVDYQDEHRKEVLLFSNDTGFVERANDAGVKAQKVAFPPNVPKRATVQWETLCDLLYVAAVIFGVIVLPKATLYGVWNGKNGSHWKNQKLVIENRSPKLEAQLDRDSRIVDAYDG</sequence>
<organism evidence="2 3">
    <name type="scientific">Halorientalis regularis</name>
    <dbReference type="NCBI Taxonomy" id="660518"/>
    <lineage>
        <taxon>Archaea</taxon>
        <taxon>Methanobacteriati</taxon>
        <taxon>Methanobacteriota</taxon>
        <taxon>Stenosarchaea group</taxon>
        <taxon>Halobacteria</taxon>
        <taxon>Halobacteriales</taxon>
        <taxon>Haloarculaceae</taxon>
        <taxon>Halorientalis</taxon>
    </lineage>
</organism>
<keyword evidence="1" id="KW-0812">Transmembrane</keyword>
<proteinExistence type="predicted"/>